<dbReference type="AlphaFoldDB" id="A0A7X6KXI7"/>
<dbReference type="RefSeq" id="WP_168630908.1">
    <property type="nucleotide sequence ID" value="NZ_BONL01000011.1"/>
</dbReference>
<reference evidence="2 3" key="1">
    <citation type="submission" date="2020-04" db="EMBL/GenBank/DDBJ databases">
        <title>MicrobeNet Type strains.</title>
        <authorList>
            <person name="Nicholson A.C."/>
        </authorList>
    </citation>
    <scope>NUCLEOTIDE SEQUENCE [LARGE SCALE GENOMIC DNA]</scope>
    <source>
        <strain evidence="2 3">ATCC BAA-788</strain>
    </source>
</reference>
<dbReference type="EMBL" id="JAAXOX010000008">
    <property type="protein sequence ID" value="NKY23780.1"/>
    <property type="molecule type" value="Genomic_DNA"/>
</dbReference>
<evidence type="ECO:0000256" key="1">
    <source>
        <dbReference type="SAM" id="MobiDB-lite"/>
    </source>
</evidence>
<comment type="caution">
    <text evidence="2">The sequence shown here is derived from an EMBL/GenBank/DDBJ whole genome shotgun (WGS) entry which is preliminary data.</text>
</comment>
<evidence type="ECO:0000313" key="2">
    <source>
        <dbReference type="EMBL" id="NKY23780.1"/>
    </source>
</evidence>
<sequence length="95" mass="10217">MPPSVPTPVLAVPPLRVQWRQADDDLWVATLGGEFAGTLATDATGLHHVTDRIARPVLTTSSWAQATAALDAAAPVASRRRRRRRRSAAARPTGR</sequence>
<organism evidence="2 3">
    <name type="scientific">Cellulomonas denverensis</name>
    <dbReference type="NCBI Taxonomy" id="264297"/>
    <lineage>
        <taxon>Bacteria</taxon>
        <taxon>Bacillati</taxon>
        <taxon>Actinomycetota</taxon>
        <taxon>Actinomycetes</taxon>
        <taxon>Micrococcales</taxon>
        <taxon>Cellulomonadaceae</taxon>
        <taxon>Cellulomonas</taxon>
    </lineage>
</organism>
<evidence type="ECO:0000313" key="3">
    <source>
        <dbReference type="Proteomes" id="UP000581206"/>
    </source>
</evidence>
<protein>
    <submittedName>
        <fullName evidence="2">Uncharacterized protein</fullName>
    </submittedName>
</protein>
<dbReference type="Proteomes" id="UP000581206">
    <property type="component" value="Unassembled WGS sequence"/>
</dbReference>
<keyword evidence="3" id="KW-1185">Reference proteome</keyword>
<accession>A0A7X6KXI7</accession>
<gene>
    <name evidence="2" type="ORF">HGA03_14010</name>
</gene>
<feature type="region of interest" description="Disordered" evidence="1">
    <location>
        <begin position="70"/>
        <end position="95"/>
    </location>
</feature>
<name>A0A7X6KXI7_9CELL</name>
<proteinExistence type="predicted"/>
<feature type="compositionally biased region" description="Basic residues" evidence="1">
    <location>
        <begin position="78"/>
        <end position="95"/>
    </location>
</feature>